<dbReference type="SUPFAM" id="SSF49785">
    <property type="entry name" value="Galactose-binding domain-like"/>
    <property type="match status" value="1"/>
</dbReference>
<evidence type="ECO:0000259" key="3">
    <source>
        <dbReference type="Pfam" id="PF08547"/>
    </source>
</evidence>
<feature type="domain" description="NADH:ubiquinone oxidoreductase intermediate-associated protein 30" evidence="3">
    <location>
        <begin position="41"/>
        <end position="205"/>
    </location>
</feature>
<dbReference type="GO" id="GO:0010257">
    <property type="term" value="P:NADH dehydrogenase complex assembly"/>
    <property type="evidence" value="ECO:0007669"/>
    <property type="project" value="TreeGrafter"/>
</dbReference>
<proteinExistence type="inferred from homology"/>
<sequence>MFALPTLLFFFATGAAARPTQQLPLSASRLALFGGDVPWNASRWLAVDDRVRGGSSQSHLTAIPGSNSALFSGILDTKTLGGAGFASQRAVPTSSVSWDLSAWDGIELVTVKEDGKRYALNLMSDLGPRRPDGRVESTIEYKYSFDSNPAGAGAARSIQWADFSAFYRGRPVPDASPIDPARIAAISIMCQSYFAQQDGPFELEISSVAAV</sequence>
<feature type="signal peptide" evidence="2">
    <location>
        <begin position="1"/>
        <end position="17"/>
    </location>
</feature>
<protein>
    <submittedName>
        <fullName evidence="4">Complex I intermediate-associated protein 30-domain-containing protein</fullName>
    </submittedName>
</protein>
<evidence type="ECO:0000256" key="2">
    <source>
        <dbReference type="SAM" id="SignalP"/>
    </source>
</evidence>
<accession>A0A4P9W977</accession>
<dbReference type="AlphaFoldDB" id="A0A4P9W977"/>
<keyword evidence="5" id="KW-1185">Reference proteome</keyword>
<dbReference type="OrthoDB" id="426386at2759"/>
<keyword evidence="2" id="KW-0732">Signal</keyword>
<dbReference type="InterPro" id="IPR008979">
    <property type="entry name" value="Galactose-bd-like_sf"/>
</dbReference>
<evidence type="ECO:0000313" key="5">
    <source>
        <dbReference type="Proteomes" id="UP000269721"/>
    </source>
</evidence>
<gene>
    <name evidence="4" type="ORF">BDK51DRAFT_17609</name>
</gene>
<dbReference type="InterPro" id="IPR039131">
    <property type="entry name" value="NDUFAF1"/>
</dbReference>
<name>A0A4P9W977_9FUNG</name>
<dbReference type="EMBL" id="KZ996290">
    <property type="protein sequence ID" value="RKO89099.1"/>
    <property type="molecule type" value="Genomic_DNA"/>
</dbReference>
<comment type="similarity">
    <text evidence="1">Belongs to the CIA30 family.</text>
</comment>
<dbReference type="InterPro" id="IPR013857">
    <property type="entry name" value="NADH-UbQ_OxRdtase-assoc_prot30"/>
</dbReference>
<dbReference type="GO" id="GO:0051082">
    <property type="term" value="F:unfolded protein binding"/>
    <property type="evidence" value="ECO:0007669"/>
    <property type="project" value="TreeGrafter"/>
</dbReference>
<reference evidence="5" key="1">
    <citation type="journal article" date="2018" name="Nat. Microbiol.">
        <title>Leveraging single-cell genomics to expand the fungal tree of life.</title>
        <authorList>
            <person name="Ahrendt S.R."/>
            <person name="Quandt C.A."/>
            <person name="Ciobanu D."/>
            <person name="Clum A."/>
            <person name="Salamov A."/>
            <person name="Andreopoulos B."/>
            <person name="Cheng J.F."/>
            <person name="Woyke T."/>
            <person name="Pelin A."/>
            <person name="Henrissat B."/>
            <person name="Reynolds N.K."/>
            <person name="Benny G.L."/>
            <person name="Smith M.E."/>
            <person name="James T.Y."/>
            <person name="Grigoriev I.V."/>
        </authorList>
    </citation>
    <scope>NUCLEOTIDE SEQUENCE [LARGE SCALE GENOMIC DNA]</scope>
</reference>
<dbReference type="Pfam" id="PF08547">
    <property type="entry name" value="CIA30"/>
    <property type="match status" value="1"/>
</dbReference>
<feature type="chain" id="PRO_5020735475" evidence="2">
    <location>
        <begin position="18"/>
        <end position="211"/>
    </location>
</feature>
<organism evidence="4 5">
    <name type="scientific">Blyttiomyces helicus</name>
    <dbReference type="NCBI Taxonomy" id="388810"/>
    <lineage>
        <taxon>Eukaryota</taxon>
        <taxon>Fungi</taxon>
        <taxon>Fungi incertae sedis</taxon>
        <taxon>Chytridiomycota</taxon>
        <taxon>Chytridiomycota incertae sedis</taxon>
        <taxon>Chytridiomycetes</taxon>
        <taxon>Chytridiomycetes incertae sedis</taxon>
        <taxon>Blyttiomyces</taxon>
    </lineage>
</organism>
<dbReference type="Proteomes" id="UP000269721">
    <property type="component" value="Unassembled WGS sequence"/>
</dbReference>
<evidence type="ECO:0000256" key="1">
    <source>
        <dbReference type="ARBA" id="ARBA00007884"/>
    </source>
</evidence>
<dbReference type="PANTHER" id="PTHR13194">
    <property type="entry name" value="COMPLEX I INTERMEDIATE-ASSOCIATED PROTEIN 30"/>
    <property type="match status" value="1"/>
</dbReference>
<dbReference type="PANTHER" id="PTHR13194:SF19">
    <property type="entry name" value="NAD(P)-BINDING ROSSMANN-FOLD SUPERFAMILY PROTEIN"/>
    <property type="match status" value="1"/>
</dbReference>
<evidence type="ECO:0000313" key="4">
    <source>
        <dbReference type="EMBL" id="RKO89099.1"/>
    </source>
</evidence>